<proteinExistence type="inferred from homology"/>
<keyword evidence="5" id="KW-0694">RNA-binding</keyword>
<sequence length="325" mass="37523">MKKHIKINLITTKSQIGMRLDNALVNLLPNFTRSKIKEMILHNNVNVNNKNINKPKTKIFGKEHISINFITKNNDICHKPQNIPLNIIFEDEHILVINKPCNLVVHPGVNNTDGTILNALLYLYPEINNIPRAGIIHRLDKNTTGLMIIAKNNLAHMYLIKSLQLRQITREYDAIVIGKMTSGGVINKPISRHPIKRTKMSVNIKGRPAITYYRITKHFRAHTQLLIRLETGRTHQILVHMSYIKHPLLGNSLYGGAYRHINEITKKNFEIISAFNRQALHASMLRFYHPFTKKQIELHAPLPNDMVKLIKSLKNDTKFYKKNIQ</sequence>
<dbReference type="NCBIfam" id="NF008385">
    <property type="entry name" value="PRK11180.1"/>
    <property type="match status" value="1"/>
</dbReference>
<dbReference type="Pfam" id="PF01479">
    <property type="entry name" value="S4"/>
    <property type="match status" value="1"/>
</dbReference>
<dbReference type="PANTHER" id="PTHR21600">
    <property type="entry name" value="MITOCHONDRIAL RNA PSEUDOURIDINE SYNTHASE"/>
    <property type="match status" value="1"/>
</dbReference>
<organism evidence="8 9">
    <name type="scientific">Candidatus Providencia siddallii</name>
    <dbReference type="NCBI Taxonomy" id="1715285"/>
    <lineage>
        <taxon>Bacteria</taxon>
        <taxon>Pseudomonadati</taxon>
        <taxon>Pseudomonadota</taxon>
        <taxon>Gammaproteobacteria</taxon>
        <taxon>Enterobacterales</taxon>
        <taxon>Morganellaceae</taxon>
        <taxon>Providencia</taxon>
    </lineage>
</organism>
<dbReference type="Pfam" id="PF00849">
    <property type="entry name" value="PseudoU_synth_2"/>
    <property type="match status" value="1"/>
</dbReference>
<dbReference type="InterPro" id="IPR036986">
    <property type="entry name" value="S4_RNA-bd_sf"/>
</dbReference>
<dbReference type="GO" id="GO:0160140">
    <property type="term" value="F:23S rRNA pseudouridine(1911/1915/1917) synthase activity"/>
    <property type="evidence" value="ECO:0007669"/>
    <property type="project" value="UniProtKB-EC"/>
</dbReference>
<accession>A0A0M6W762</accession>
<reference evidence="9" key="1">
    <citation type="submission" date="2015-05" db="EMBL/GenBank/DDBJ databases">
        <authorList>
            <person name="Manzano-Marin A."/>
        </authorList>
    </citation>
    <scope>NUCLEOTIDE SEQUENCE [LARGE SCALE GENOMIC DNA]</scope>
    <source>
        <strain evidence="9">officinalis</strain>
    </source>
</reference>
<evidence type="ECO:0000313" key="8">
    <source>
        <dbReference type="EMBL" id="CRK85678.1"/>
    </source>
</evidence>
<comment type="catalytic activity">
    <reaction evidence="6">
        <text>a uridine in RNA = a pseudouridine in RNA</text>
        <dbReference type="Rhea" id="RHEA:48348"/>
        <dbReference type="Rhea" id="RHEA-COMP:12068"/>
        <dbReference type="Rhea" id="RHEA-COMP:12069"/>
        <dbReference type="ChEBI" id="CHEBI:65314"/>
        <dbReference type="ChEBI" id="CHEBI:65315"/>
    </reaction>
</comment>
<dbReference type="PROSITE" id="PS50889">
    <property type="entry name" value="S4"/>
    <property type="match status" value="1"/>
</dbReference>
<comment type="function">
    <text evidence="6">Responsible for synthesis of pseudouridine from uracil.</text>
</comment>
<keyword evidence="9" id="KW-1185">Reference proteome</keyword>
<dbReference type="PANTHER" id="PTHR21600:SF44">
    <property type="entry name" value="RIBOSOMAL LARGE SUBUNIT PSEUDOURIDINE SYNTHASE D"/>
    <property type="match status" value="1"/>
</dbReference>
<dbReference type="AlphaFoldDB" id="A0A0M6W762"/>
<evidence type="ECO:0000256" key="1">
    <source>
        <dbReference type="ARBA" id="ARBA00010876"/>
    </source>
</evidence>
<dbReference type="InterPro" id="IPR006224">
    <property type="entry name" value="PsdUridine_synth_RluA-like_CS"/>
</dbReference>
<dbReference type="EC" id="5.4.99.-" evidence="6"/>
<keyword evidence="2 6" id="KW-0413">Isomerase</keyword>
<comment type="similarity">
    <text evidence="1 6">Belongs to the pseudouridine synthase RluA family.</text>
</comment>
<dbReference type="InterPro" id="IPR002942">
    <property type="entry name" value="S4_RNA-bd"/>
</dbReference>
<dbReference type="CDD" id="cd02869">
    <property type="entry name" value="PseudoU_synth_RluA_like"/>
    <property type="match status" value="1"/>
</dbReference>
<dbReference type="InterPro" id="IPR020103">
    <property type="entry name" value="PsdUridine_synth_cat_dom_sf"/>
</dbReference>
<dbReference type="SUPFAM" id="SSF55120">
    <property type="entry name" value="Pseudouridine synthase"/>
    <property type="match status" value="1"/>
</dbReference>
<dbReference type="SUPFAM" id="SSF55174">
    <property type="entry name" value="Alpha-L RNA-binding motif"/>
    <property type="match status" value="1"/>
</dbReference>
<dbReference type="GO" id="GO:0003723">
    <property type="term" value="F:RNA binding"/>
    <property type="evidence" value="ECO:0007669"/>
    <property type="project" value="UniProtKB-KW"/>
</dbReference>
<gene>
    <name evidence="8" type="primary">rluD</name>
    <name evidence="8" type="ORF">SOFFGTOCOR_0245</name>
</gene>
<dbReference type="PROSITE" id="PS01129">
    <property type="entry name" value="PSI_RLU"/>
    <property type="match status" value="1"/>
</dbReference>
<evidence type="ECO:0000313" key="9">
    <source>
        <dbReference type="Proteomes" id="UP000242301"/>
    </source>
</evidence>
<evidence type="ECO:0000259" key="7">
    <source>
        <dbReference type="SMART" id="SM00363"/>
    </source>
</evidence>
<evidence type="ECO:0000256" key="4">
    <source>
        <dbReference type="PIRSR" id="PIRSR606225-1"/>
    </source>
</evidence>
<comment type="catalytic activity">
    <reaction evidence="3">
        <text>uridine(1911/1915/1917) in 23S rRNA = pseudouridine(1911/1915/1917) in 23S rRNA</text>
        <dbReference type="Rhea" id="RHEA:42524"/>
        <dbReference type="Rhea" id="RHEA-COMP:10097"/>
        <dbReference type="Rhea" id="RHEA-COMP:10098"/>
        <dbReference type="ChEBI" id="CHEBI:65314"/>
        <dbReference type="ChEBI" id="CHEBI:65315"/>
        <dbReference type="EC" id="5.4.99.23"/>
    </reaction>
</comment>
<protein>
    <recommendedName>
        <fullName evidence="6">Pseudouridine synthase</fullName>
        <ecNumber evidence="6">5.4.99.-</ecNumber>
    </recommendedName>
</protein>
<evidence type="ECO:0000256" key="2">
    <source>
        <dbReference type="ARBA" id="ARBA00023235"/>
    </source>
</evidence>
<dbReference type="NCBIfam" id="TIGR00005">
    <property type="entry name" value="rluA_subfam"/>
    <property type="match status" value="1"/>
</dbReference>
<dbReference type="Gene3D" id="3.10.290.10">
    <property type="entry name" value="RNA-binding S4 domain"/>
    <property type="match status" value="1"/>
</dbReference>
<feature type="domain" description="RNA-binding S4" evidence="7">
    <location>
        <begin position="18"/>
        <end position="76"/>
    </location>
</feature>
<dbReference type="STRING" id="1715285.SOFFGTOCOR_0245"/>
<dbReference type="Gene3D" id="3.30.2350.10">
    <property type="entry name" value="Pseudouridine synthase"/>
    <property type="match status" value="1"/>
</dbReference>
<dbReference type="InterPro" id="IPR006225">
    <property type="entry name" value="PsdUridine_synth_RluC/D"/>
</dbReference>
<evidence type="ECO:0000256" key="6">
    <source>
        <dbReference type="RuleBase" id="RU362028"/>
    </source>
</evidence>
<evidence type="ECO:0000256" key="3">
    <source>
        <dbReference type="ARBA" id="ARBA00036882"/>
    </source>
</evidence>
<evidence type="ECO:0000256" key="5">
    <source>
        <dbReference type="PROSITE-ProRule" id="PRU00182"/>
    </source>
</evidence>
<dbReference type="EMBL" id="CVRF01000002">
    <property type="protein sequence ID" value="CRK85678.1"/>
    <property type="molecule type" value="Genomic_DNA"/>
</dbReference>
<dbReference type="InterPro" id="IPR006145">
    <property type="entry name" value="PsdUridine_synth_RsuA/RluA"/>
</dbReference>
<dbReference type="InterPro" id="IPR050188">
    <property type="entry name" value="RluA_PseudoU_synthase"/>
</dbReference>
<dbReference type="SMART" id="SM00363">
    <property type="entry name" value="S4"/>
    <property type="match status" value="1"/>
</dbReference>
<feature type="active site" evidence="4">
    <location>
        <position position="140"/>
    </location>
</feature>
<name>A0A0M6W762_9GAMM</name>
<dbReference type="CDD" id="cd00165">
    <property type="entry name" value="S4"/>
    <property type="match status" value="1"/>
</dbReference>
<dbReference type="GO" id="GO:0000455">
    <property type="term" value="P:enzyme-directed rRNA pseudouridine synthesis"/>
    <property type="evidence" value="ECO:0007669"/>
    <property type="project" value="UniProtKB-ARBA"/>
</dbReference>
<dbReference type="Proteomes" id="UP000242301">
    <property type="component" value="Unassembled WGS sequence"/>
</dbReference>